<keyword evidence="2" id="KW-0378">Hydrolase</keyword>
<accession>A0A917K5R4</accession>
<dbReference type="Gene3D" id="3.40.50.1820">
    <property type="entry name" value="alpha/beta hydrolase"/>
    <property type="match status" value="1"/>
</dbReference>
<gene>
    <name evidence="2" type="ORF">GCM10009545_32120</name>
    <name evidence="3" type="ORF">GCM10011581_40160</name>
</gene>
<comment type="caution">
    <text evidence="3">The sequence shown here is derived from an EMBL/GenBank/DDBJ whole genome shotgun (WGS) entry which is preliminary data.</text>
</comment>
<dbReference type="InterPro" id="IPR050228">
    <property type="entry name" value="Carboxylesterase_BioH"/>
</dbReference>
<sequence length="258" mass="27037">MNTSAADVVLLHGVGLDHTMWHRVAPELVAAGHRVHAPDLLGHGTAPDAAPGTALADLAAPVAGLIAEADTPVHLVGFSLGALVASRVALDHPARVASLTLVSGVANRSETERRAVAARLEAAHRDLAGAFDAAVDRWFSPRWRNAEPDLAAAIHDVLRANRPTSYLACYTVFTAADAELWPELPRMVPPVLAITGEDDPGSTPRMAAAVADRVPRGRWATVPGARHLLPLERPDAVVAAVLAQIRGLPLDLPGAMVP</sequence>
<evidence type="ECO:0000259" key="1">
    <source>
        <dbReference type="Pfam" id="PF12697"/>
    </source>
</evidence>
<dbReference type="Pfam" id="PF12697">
    <property type="entry name" value="Abhydrolase_6"/>
    <property type="match status" value="1"/>
</dbReference>
<dbReference type="PANTHER" id="PTHR43194">
    <property type="entry name" value="HYDROLASE ALPHA/BETA FOLD FAMILY"/>
    <property type="match status" value="1"/>
</dbReference>
<reference evidence="3" key="3">
    <citation type="submission" date="2020-09" db="EMBL/GenBank/DDBJ databases">
        <authorList>
            <person name="Sun Q."/>
            <person name="Zhou Y."/>
        </authorList>
    </citation>
    <scope>NUCLEOTIDE SEQUENCE</scope>
    <source>
        <strain evidence="3">CGMCC 4.7206</strain>
    </source>
</reference>
<dbReference type="Proteomes" id="UP001500220">
    <property type="component" value="Unassembled WGS sequence"/>
</dbReference>
<evidence type="ECO:0000313" key="4">
    <source>
        <dbReference type="Proteomes" id="UP000597989"/>
    </source>
</evidence>
<dbReference type="EMBL" id="BAAAHC010000012">
    <property type="protein sequence ID" value="GAA0527353.1"/>
    <property type="molecule type" value="Genomic_DNA"/>
</dbReference>
<keyword evidence="5" id="KW-1185">Reference proteome</keyword>
<reference evidence="2" key="4">
    <citation type="submission" date="2023-12" db="EMBL/GenBank/DDBJ databases">
        <authorList>
            <person name="Sun Q."/>
            <person name="Inoue M."/>
        </authorList>
    </citation>
    <scope>NUCLEOTIDE SEQUENCE</scope>
    <source>
        <strain evidence="2">JCM 10664</strain>
    </source>
</reference>
<dbReference type="PRINTS" id="PR00111">
    <property type="entry name" value="ABHYDROLASE"/>
</dbReference>
<protein>
    <submittedName>
        <fullName evidence="3">3-oxoadipate enol-lactonase</fullName>
    </submittedName>
    <submittedName>
        <fullName evidence="2">Alpha/beta fold hydrolase</fullName>
    </submittedName>
</protein>
<dbReference type="InterPro" id="IPR029058">
    <property type="entry name" value="AB_hydrolase_fold"/>
</dbReference>
<proteinExistence type="predicted"/>
<reference evidence="2 5" key="2">
    <citation type="journal article" date="2019" name="Int. J. Syst. Evol. Microbiol.">
        <title>The Global Catalogue of Microorganisms (GCM) 10K type strain sequencing project: providing services to taxonomists for standard genome sequencing and annotation.</title>
        <authorList>
            <consortium name="The Broad Institute Genomics Platform"/>
            <consortium name="The Broad Institute Genome Sequencing Center for Infectious Disease"/>
            <person name="Wu L."/>
            <person name="Ma J."/>
        </authorList>
    </citation>
    <scope>NUCLEOTIDE SEQUENCE [LARGE SCALE GENOMIC DNA]</scope>
    <source>
        <strain evidence="2 5">JCM 10664</strain>
    </source>
</reference>
<evidence type="ECO:0000313" key="2">
    <source>
        <dbReference type="EMBL" id="GAA0527353.1"/>
    </source>
</evidence>
<dbReference type="GO" id="GO:0016787">
    <property type="term" value="F:hydrolase activity"/>
    <property type="evidence" value="ECO:0007669"/>
    <property type="project" value="UniProtKB-KW"/>
</dbReference>
<dbReference type="SUPFAM" id="SSF53474">
    <property type="entry name" value="alpha/beta-Hydrolases"/>
    <property type="match status" value="1"/>
</dbReference>
<dbReference type="AlphaFoldDB" id="A0A917K5R4"/>
<evidence type="ECO:0000313" key="3">
    <source>
        <dbReference type="EMBL" id="GGI98913.1"/>
    </source>
</evidence>
<dbReference type="InterPro" id="IPR000073">
    <property type="entry name" value="AB_hydrolase_1"/>
</dbReference>
<dbReference type="EMBL" id="BMMT01000016">
    <property type="protein sequence ID" value="GGI98913.1"/>
    <property type="molecule type" value="Genomic_DNA"/>
</dbReference>
<dbReference type="RefSeq" id="WP_229680339.1">
    <property type="nucleotide sequence ID" value="NZ_BAAAHC010000012.1"/>
</dbReference>
<evidence type="ECO:0000313" key="5">
    <source>
        <dbReference type="Proteomes" id="UP001500220"/>
    </source>
</evidence>
<reference evidence="3 4" key="1">
    <citation type="journal article" date="2014" name="Int. J. Syst. Evol. Microbiol.">
        <title>Complete genome sequence of Corynebacterium casei LMG S-19264T (=DSM 44701T), isolated from a smear-ripened cheese.</title>
        <authorList>
            <consortium name="US DOE Joint Genome Institute (JGI-PGF)"/>
            <person name="Walter F."/>
            <person name="Albersmeier A."/>
            <person name="Kalinowski J."/>
            <person name="Ruckert C."/>
        </authorList>
    </citation>
    <scope>NUCLEOTIDE SEQUENCE [LARGE SCALE GENOMIC DNA]</scope>
    <source>
        <strain evidence="3 4">CGMCC 4.7206</strain>
    </source>
</reference>
<organism evidence="3 4">
    <name type="scientific">Saccharopolyspora thermophila</name>
    <dbReference type="NCBI Taxonomy" id="89367"/>
    <lineage>
        <taxon>Bacteria</taxon>
        <taxon>Bacillati</taxon>
        <taxon>Actinomycetota</taxon>
        <taxon>Actinomycetes</taxon>
        <taxon>Pseudonocardiales</taxon>
        <taxon>Pseudonocardiaceae</taxon>
        <taxon>Saccharopolyspora</taxon>
    </lineage>
</organism>
<name>A0A917K5R4_9PSEU</name>
<dbReference type="PANTHER" id="PTHR43194:SF5">
    <property type="entry name" value="PIMELOYL-[ACYL-CARRIER PROTEIN] METHYL ESTER ESTERASE"/>
    <property type="match status" value="1"/>
</dbReference>
<dbReference type="Proteomes" id="UP000597989">
    <property type="component" value="Unassembled WGS sequence"/>
</dbReference>
<feature type="domain" description="AB hydrolase-1" evidence="1">
    <location>
        <begin position="8"/>
        <end position="240"/>
    </location>
</feature>